<accession>A0A1I0RH85</accession>
<evidence type="ECO:0000259" key="6">
    <source>
        <dbReference type="Pfam" id="PF08281"/>
    </source>
</evidence>
<dbReference type="InterPro" id="IPR007627">
    <property type="entry name" value="RNA_pol_sigma70_r2"/>
</dbReference>
<keyword evidence="2" id="KW-0805">Transcription regulation</keyword>
<evidence type="ECO:0000259" key="5">
    <source>
        <dbReference type="Pfam" id="PF04542"/>
    </source>
</evidence>
<evidence type="ECO:0000256" key="1">
    <source>
        <dbReference type="ARBA" id="ARBA00010641"/>
    </source>
</evidence>
<keyword evidence="8" id="KW-1185">Reference proteome</keyword>
<dbReference type="GO" id="GO:0016987">
    <property type="term" value="F:sigma factor activity"/>
    <property type="evidence" value="ECO:0007669"/>
    <property type="project" value="UniProtKB-KW"/>
</dbReference>
<dbReference type="Pfam" id="PF04542">
    <property type="entry name" value="Sigma70_r2"/>
    <property type="match status" value="1"/>
</dbReference>
<sequence length="198" mass="22769">METAANSVLVHELRKGNLKSFNSLYYKYYPAVFANICRLIKKQEDAEEILQDVFITLWDKRETLDPGLSIGGWLMVVSQHKSLNYLQKKVREKLHFIGELTDEAIPQADHKDTVDIEAQLVHLDKAINNLPPKQRQAFTLCKLHHKTYGQASELLGISPYTVREYVTKAAERIKWEMVKTNPDLLFVALMLFSTASFC</sequence>
<gene>
    <name evidence="7" type="ORF">SAMN04488122_2835</name>
</gene>
<dbReference type="GO" id="GO:0006352">
    <property type="term" value="P:DNA-templated transcription initiation"/>
    <property type="evidence" value="ECO:0007669"/>
    <property type="project" value="InterPro"/>
</dbReference>
<keyword evidence="3" id="KW-0731">Sigma factor</keyword>
<reference evidence="8" key="1">
    <citation type="submission" date="2016-10" db="EMBL/GenBank/DDBJ databases">
        <authorList>
            <person name="Varghese N."/>
            <person name="Submissions S."/>
        </authorList>
    </citation>
    <scope>NUCLEOTIDE SEQUENCE [LARGE SCALE GENOMIC DNA]</scope>
    <source>
        <strain evidence="8">DSM 3695</strain>
    </source>
</reference>
<dbReference type="SUPFAM" id="SSF88659">
    <property type="entry name" value="Sigma3 and sigma4 domains of RNA polymerase sigma factors"/>
    <property type="match status" value="1"/>
</dbReference>
<dbReference type="Gene3D" id="1.10.10.10">
    <property type="entry name" value="Winged helix-like DNA-binding domain superfamily/Winged helix DNA-binding domain"/>
    <property type="match status" value="1"/>
</dbReference>
<dbReference type="InterPro" id="IPR039425">
    <property type="entry name" value="RNA_pol_sigma-70-like"/>
</dbReference>
<dbReference type="STRING" id="29529.SAMN04488122_2835"/>
<dbReference type="InterPro" id="IPR036388">
    <property type="entry name" value="WH-like_DNA-bd_sf"/>
</dbReference>
<evidence type="ECO:0000256" key="4">
    <source>
        <dbReference type="ARBA" id="ARBA00023163"/>
    </source>
</evidence>
<dbReference type="NCBIfam" id="TIGR02937">
    <property type="entry name" value="sigma70-ECF"/>
    <property type="match status" value="1"/>
</dbReference>
<dbReference type="EMBL" id="FOJG01000001">
    <property type="protein sequence ID" value="SEW40244.1"/>
    <property type="molecule type" value="Genomic_DNA"/>
</dbReference>
<evidence type="ECO:0000256" key="2">
    <source>
        <dbReference type="ARBA" id="ARBA00023015"/>
    </source>
</evidence>
<keyword evidence="4" id="KW-0804">Transcription</keyword>
<dbReference type="InterPro" id="IPR013324">
    <property type="entry name" value="RNA_pol_sigma_r3/r4-like"/>
</dbReference>
<name>A0A1I0RH85_9BACT</name>
<feature type="domain" description="RNA polymerase sigma factor 70 region 4 type 2" evidence="6">
    <location>
        <begin position="123"/>
        <end position="172"/>
    </location>
</feature>
<dbReference type="InterPro" id="IPR013325">
    <property type="entry name" value="RNA_pol_sigma_r2"/>
</dbReference>
<feature type="domain" description="RNA polymerase sigma-70 region 2" evidence="5">
    <location>
        <begin position="24"/>
        <end position="91"/>
    </location>
</feature>
<organism evidence="7 8">
    <name type="scientific">Chitinophaga arvensicola</name>
    <dbReference type="NCBI Taxonomy" id="29529"/>
    <lineage>
        <taxon>Bacteria</taxon>
        <taxon>Pseudomonadati</taxon>
        <taxon>Bacteroidota</taxon>
        <taxon>Chitinophagia</taxon>
        <taxon>Chitinophagales</taxon>
        <taxon>Chitinophagaceae</taxon>
        <taxon>Chitinophaga</taxon>
    </lineage>
</organism>
<dbReference type="Proteomes" id="UP000199310">
    <property type="component" value="Unassembled WGS sequence"/>
</dbReference>
<dbReference type="PANTHER" id="PTHR43133:SF46">
    <property type="entry name" value="RNA POLYMERASE SIGMA-70 FACTOR ECF SUBFAMILY"/>
    <property type="match status" value="1"/>
</dbReference>
<dbReference type="PANTHER" id="PTHR43133">
    <property type="entry name" value="RNA POLYMERASE ECF-TYPE SIGMA FACTO"/>
    <property type="match status" value="1"/>
</dbReference>
<dbReference type="SUPFAM" id="SSF88946">
    <property type="entry name" value="Sigma2 domain of RNA polymerase sigma factors"/>
    <property type="match status" value="1"/>
</dbReference>
<dbReference type="Pfam" id="PF08281">
    <property type="entry name" value="Sigma70_r4_2"/>
    <property type="match status" value="1"/>
</dbReference>
<dbReference type="Gene3D" id="1.10.1740.10">
    <property type="match status" value="1"/>
</dbReference>
<evidence type="ECO:0000313" key="8">
    <source>
        <dbReference type="Proteomes" id="UP000199310"/>
    </source>
</evidence>
<evidence type="ECO:0000256" key="3">
    <source>
        <dbReference type="ARBA" id="ARBA00023082"/>
    </source>
</evidence>
<dbReference type="GO" id="GO:0003677">
    <property type="term" value="F:DNA binding"/>
    <property type="evidence" value="ECO:0007669"/>
    <property type="project" value="InterPro"/>
</dbReference>
<proteinExistence type="inferred from homology"/>
<dbReference type="RefSeq" id="WP_089895723.1">
    <property type="nucleotide sequence ID" value="NZ_FOJG01000001.1"/>
</dbReference>
<comment type="similarity">
    <text evidence="1">Belongs to the sigma-70 factor family. ECF subfamily.</text>
</comment>
<dbReference type="AlphaFoldDB" id="A0A1I0RH85"/>
<evidence type="ECO:0000313" key="7">
    <source>
        <dbReference type="EMBL" id="SEW40244.1"/>
    </source>
</evidence>
<dbReference type="InterPro" id="IPR014284">
    <property type="entry name" value="RNA_pol_sigma-70_dom"/>
</dbReference>
<dbReference type="InterPro" id="IPR013249">
    <property type="entry name" value="RNA_pol_sigma70_r4_t2"/>
</dbReference>
<dbReference type="OrthoDB" id="655312at2"/>
<protein>
    <submittedName>
        <fullName evidence="7">RNA polymerase sigma-70 factor, ECF subfamily</fullName>
    </submittedName>
</protein>